<keyword evidence="3" id="KW-0732">Signal</keyword>
<evidence type="ECO:0000256" key="3">
    <source>
        <dbReference type="SAM" id="SignalP"/>
    </source>
</evidence>
<dbReference type="InterPro" id="IPR006094">
    <property type="entry name" value="Oxid_FAD_bind_N"/>
</dbReference>
<dbReference type="Gene3D" id="3.30.465.10">
    <property type="match status" value="2"/>
</dbReference>
<feature type="signal peptide" evidence="3">
    <location>
        <begin position="1"/>
        <end position="27"/>
    </location>
</feature>
<dbReference type="Pfam" id="PF01565">
    <property type="entry name" value="FAD_binding_4"/>
    <property type="match status" value="1"/>
</dbReference>
<sequence>MHCVVRPASLLPGLLLFGGSLWNPAAASRSTPDCKAFPGDRSWPSPSTWDDLDATLRGQGANLLIPRPPGAVCHADQPEHDLEACEEAKTRWATYDFHAEHPASMMWDTFTNETCMPDAARSCSRDGYPAYVVNATTADHVKTAIDFAREHNVRLVVHSTGHDFLGRSSGAGSLSIWIHHMRGVVHHEGSFTLSQTGGQDQEGLVIPGSAVTVQGGTMMNDIYRATHEHGEVVVGGLARTVGVGGFITGGGHSRLSPEYGLAADQVLQMEVVTPKGDIVVANELQNTDLFWAMRGGGGSTFGVITSVTLKTFPTRRVLSSDMALVIEDLDAPYLWDVVALFMTELPRFVDAGLCGIFSSSLVSPDGQYEGAVEGGSSLLPPSALGFVGQMIAHLDEGDAGEVKSHAAAASLAAFNETLKSRWPEAVAAGDLALRVESKTFPSWYEWWDAIADGQQIAGFSALTGSWLLGKEDLDKADPEVVKEALRSVSAQAHIGLMPHMVGGKGVMEAVPRGGSNSVNPAWRKAYNHLLFANMLPPVDEKAWKESADLINKILQPIRDLSPDSGAYLNEAHKYQRDYQKVFWGDNYDRLAMIKKQMDPEDVFWCHPCVGNEGWEERWDGHLCRVKATDNYLEKSEL</sequence>
<dbReference type="SUPFAM" id="SSF56176">
    <property type="entry name" value="FAD-binding/transporter-associated domain-like"/>
    <property type="match status" value="1"/>
</dbReference>
<comment type="similarity">
    <text evidence="1">Belongs to the oxygen-dependent FAD-linked oxidoreductase family.</text>
</comment>
<protein>
    <recommendedName>
        <fullName evidence="4">FAD-binding PCMH-type domain-containing protein</fullName>
    </recommendedName>
</protein>
<organism evidence="5 6">
    <name type="scientific">Bionectria ochroleuca</name>
    <name type="common">Gliocladium roseum</name>
    <dbReference type="NCBI Taxonomy" id="29856"/>
    <lineage>
        <taxon>Eukaryota</taxon>
        <taxon>Fungi</taxon>
        <taxon>Dikarya</taxon>
        <taxon>Ascomycota</taxon>
        <taxon>Pezizomycotina</taxon>
        <taxon>Sordariomycetes</taxon>
        <taxon>Hypocreomycetidae</taxon>
        <taxon>Hypocreales</taxon>
        <taxon>Bionectriaceae</taxon>
        <taxon>Clonostachys</taxon>
    </lineage>
</organism>
<evidence type="ECO:0000256" key="2">
    <source>
        <dbReference type="ARBA" id="ARBA00023002"/>
    </source>
</evidence>
<dbReference type="Proteomes" id="UP000766486">
    <property type="component" value="Unassembled WGS sequence"/>
</dbReference>
<dbReference type="PANTHER" id="PTHR13878">
    <property type="entry name" value="GULONOLACTONE OXIDASE"/>
    <property type="match status" value="1"/>
</dbReference>
<dbReference type="EMBL" id="CABFNS010000629">
    <property type="protein sequence ID" value="VUC22524.1"/>
    <property type="molecule type" value="Genomic_DNA"/>
</dbReference>
<dbReference type="InterPro" id="IPR050432">
    <property type="entry name" value="FAD-linked_Oxidoreductases_BP"/>
</dbReference>
<evidence type="ECO:0000313" key="5">
    <source>
        <dbReference type="EMBL" id="VUC22524.1"/>
    </source>
</evidence>
<gene>
    <name evidence="5" type="ORF">CLO192961_LOCUS88066</name>
</gene>
<dbReference type="PROSITE" id="PS51387">
    <property type="entry name" value="FAD_PCMH"/>
    <property type="match status" value="1"/>
</dbReference>
<evidence type="ECO:0000256" key="1">
    <source>
        <dbReference type="ARBA" id="ARBA00005466"/>
    </source>
</evidence>
<dbReference type="InterPro" id="IPR012951">
    <property type="entry name" value="BBE"/>
</dbReference>
<dbReference type="Pfam" id="PF08031">
    <property type="entry name" value="BBE"/>
    <property type="match status" value="1"/>
</dbReference>
<comment type="caution">
    <text evidence="5">The sequence shown here is derived from an EMBL/GenBank/DDBJ whole genome shotgun (WGS) entry which is preliminary data.</text>
</comment>
<dbReference type="PANTHER" id="PTHR13878:SF91">
    <property type="entry name" value="FAD BINDING DOMAIN PROTEIN (AFU_ORTHOLOGUE AFUA_6G12070)-RELATED"/>
    <property type="match status" value="1"/>
</dbReference>
<accession>A0ABY6TXA5</accession>
<feature type="domain" description="FAD-binding PCMH-type" evidence="4">
    <location>
        <begin position="125"/>
        <end position="314"/>
    </location>
</feature>
<proteinExistence type="inferred from homology"/>
<keyword evidence="6" id="KW-1185">Reference proteome</keyword>
<keyword evidence="2" id="KW-0560">Oxidoreductase</keyword>
<dbReference type="InterPro" id="IPR016166">
    <property type="entry name" value="FAD-bd_PCMH"/>
</dbReference>
<name>A0ABY6TXA5_BIOOC</name>
<evidence type="ECO:0000313" key="6">
    <source>
        <dbReference type="Proteomes" id="UP000766486"/>
    </source>
</evidence>
<feature type="chain" id="PRO_5046919455" description="FAD-binding PCMH-type domain-containing protein" evidence="3">
    <location>
        <begin position="28"/>
        <end position="637"/>
    </location>
</feature>
<dbReference type="InterPro" id="IPR016169">
    <property type="entry name" value="FAD-bd_PCMH_sub2"/>
</dbReference>
<evidence type="ECO:0000259" key="4">
    <source>
        <dbReference type="PROSITE" id="PS51387"/>
    </source>
</evidence>
<dbReference type="InterPro" id="IPR036318">
    <property type="entry name" value="FAD-bd_PCMH-like_sf"/>
</dbReference>
<reference evidence="5 6" key="1">
    <citation type="submission" date="2019-06" db="EMBL/GenBank/DDBJ databases">
        <authorList>
            <person name="Broberg M."/>
        </authorList>
    </citation>
    <scope>NUCLEOTIDE SEQUENCE [LARGE SCALE GENOMIC DNA]</scope>
</reference>